<dbReference type="EMBL" id="SLUO01000019">
    <property type="protein sequence ID" value="TCL54643.1"/>
    <property type="molecule type" value="Genomic_DNA"/>
</dbReference>
<feature type="transmembrane region" description="Helical" evidence="11">
    <location>
        <begin position="59"/>
        <end position="79"/>
    </location>
</feature>
<feature type="transmembrane region" description="Helical" evidence="11">
    <location>
        <begin position="135"/>
        <end position="152"/>
    </location>
</feature>
<keyword evidence="4" id="KW-0997">Cell inner membrane</keyword>
<protein>
    <recommendedName>
        <fullName evidence="10">Xylose transport system permease protein XylH</fullName>
    </recommendedName>
</protein>
<dbReference type="CDD" id="cd06579">
    <property type="entry name" value="TM_PBP1_transp_AraH_like"/>
    <property type="match status" value="1"/>
</dbReference>
<keyword evidence="6 11" id="KW-0812">Transmembrane</keyword>
<dbReference type="GO" id="GO:0022857">
    <property type="term" value="F:transmembrane transporter activity"/>
    <property type="evidence" value="ECO:0007669"/>
    <property type="project" value="InterPro"/>
</dbReference>
<evidence type="ECO:0000313" key="13">
    <source>
        <dbReference type="Proteomes" id="UP000295718"/>
    </source>
</evidence>
<keyword evidence="8 11" id="KW-0472">Membrane</keyword>
<feature type="transmembrane region" description="Helical" evidence="11">
    <location>
        <begin position="377"/>
        <end position="396"/>
    </location>
</feature>
<feature type="transmembrane region" description="Helical" evidence="11">
    <location>
        <begin position="297"/>
        <end position="316"/>
    </location>
</feature>
<feature type="transmembrane region" description="Helical" evidence="11">
    <location>
        <begin position="29"/>
        <end position="47"/>
    </location>
</feature>
<feature type="transmembrane region" description="Helical" evidence="11">
    <location>
        <begin position="225"/>
        <end position="244"/>
    </location>
</feature>
<dbReference type="STRING" id="1469948.GCA_000732725_03339"/>
<evidence type="ECO:0000256" key="8">
    <source>
        <dbReference type="ARBA" id="ARBA00023136"/>
    </source>
</evidence>
<proteinExistence type="predicted"/>
<feature type="transmembrane region" description="Helical" evidence="11">
    <location>
        <begin position="86"/>
        <end position="104"/>
    </location>
</feature>
<name>A0A4R1QNU5_9FIRM</name>
<evidence type="ECO:0000256" key="5">
    <source>
        <dbReference type="ARBA" id="ARBA00022597"/>
    </source>
</evidence>
<keyword evidence="7 11" id="KW-1133">Transmembrane helix</keyword>
<evidence type="ECO:0000313" key="12">
    <source>
        <dbReference type="EMBL" id="TCL54643.1"/>
    </source>
</evidence>
<keyword evidence="2" id="KW-0813">Transport</keyword>
<dbReference type="AlphaFoldDB" id="A0A4R1QNU5"/>
<dbReference type="RefSeq" id="WP_051869735.1">
    <property type="nucleotide sequence ID" value="NZ_JPNB01000002.1"/>
</dbReference>
<dbReference type="PANTHER" id="PTHR32196:SF32">
    <property type="entry name" value="XYLOSE TRANSPORT SYSTEM PERMEASE PROTEIN XYLH"/>
    <property type="match status" value="1"/>
</dbReference>
<comment type="subcellular location">
    <subcellularLocation>
        <location evidence="1">Cell membrane</location>
        <topology evidence="1">Multi-pass membrane protein</topology>
    </subcellularLocation>
</comment>
<dbReference type="PANTHER" id="PTHR32196">
    <property type="entry name" value="ABC TRANSPORTER PERMEASE PROTEIN YPHD-RELATED-RELATED"/>
    <property type="match status" value="1"/>
</dbReference>
<evidence type="ECO:0000256" key="10">
    <source>
        <dbReference type="ARBA" id="ARBA00035686"/>
    </source>
</evidence>
<evidence type="ECO:0000256" key="9">
    <source>
        <dbReference type="ARBA" id="ARBA00035611"/>
    </source>
</evidence>
<comment type="caution">
    <text evidence="12">The sequence shown here is derived from an EMBL/GenBank/DDBJ whole genome shotgun (WGS) entry which is preliminary data.</text>
</comment>
<dbReference type="InterPro" id="IPR001851">
    <property type="entry name" value="ABC_transp_permease"/>
</dbReference>
<evidence type="ECO:0000256" key="3">
    <source>
        <dbReference type="ARBA" id="ARBA00022475"/>
    </source>
</evidence>
<evidence type="ECO:0000256" key="4">
    <source>
        <dbReference type="ARBA" id="ARBA00022519"/>
    </source>
</evidence>
<evidence type="ECO:0000256" key="7">
    <source>
        <dbReference type="ARBA" id="ARBA00022989"/>
    </source>
</evidence>
<organism evidence="12 13">
    <name type="scientific">Kineothrix alysoides</name>
    <dbReference type="NCBI Taxonomy" id="1469948"/>
    <lineage>
        <taxon>Bacteria</taxon>
        <taxon>Bacillati</taxon>
        <taxon>Bacillota</taxon>
        <taxon>Clostridia</taxon>
        <taxon>Lachnospirales</taxon>
        <taxon>Lachnospiraceae</taxon>
        <taxon>Kineothrix</taxon>
    </lineage>
</organism>
<feature type="transmembrane region" description="Helical" evidence="11">
    <location>
        <begin position="250"/>
        <end position="268"/>
    </location>
</feature>
<evidence type="ECO:0000256" key="1">
    <source>
        <dbReference type="ARBA" id="ARBA00004651"/>
    </source>
</evidence>
<keyword evidence="13" id="KW-1185">Reference proteome</keyword>
<keyword evidence="3" id="KW-1003">Cell membrane</keyword>
<keyword evidence="5 12" id="KW-0762">Sugar transport</keyword>
<sequence length="403" mass="43393">MEKTIKKEPEKRSLGKELTGLVKANIRDYMMYIALIIIMVFFSWKTNGGFIQARNISNLINQAGYVAVLAIGMTLILILKHIDLSVGYVAGFCGAVAAILMTQAGLNEWVAIPIVLLLGLVIGLYQGVLVTRVGVPAFVTTLAGMFMFRGLLNLTLQKTGTIIVPNKGFNALSNGFIPDIPGLDLGFHLLTLLIGIVMVILTVTTQIKARKNRQKYNFKVTSTPVFICGLIFISAIILVIIWVLAKYSGLPWTAVIVAIVLLIYNHMLNKTRLGRYIYGIGGNDQAAELSGIDVKKVTLFAFCSMSVLAALAGILYTSRLQSATPTAGLGFELDAIASSYIGGTAVSGGIGKVTNTIIGALVIMSLTNGMNLMGVDISYQYVVKGVIFIIAVAFDVRTRSKGR</sequence>
<evidence type="ECO:0000256" key="11">
    <source>
        <dbReference type="SAM" id="Phobius"/>
    </source>
</evidence>
<dbReference type="Pfam" id="PF02653">
    <property type="entry name" value="BPD_transp_2"/>
    <property type="match status" value="2"/>
</dbReference>
<reference evidence="12 13" key="1">
    <citation type="submission" date="2019-03" db="EMBL/GenBank/DDBJ databases">
        <title>Genomic Encyclopedia of Type Strains, Phase IV (KMG-IV): sequencing the most valuable type-strain genomes for metagenomic binning, comparative biology and taxonomic classification.</title>
        <authorList>
            <person name="Goeker M."/>
        </authorList>
    </citation>
    <scope>NUCLEOTIDE SEQUENCE [LARGE SCALE GENOMIC DNA]</scope>
    <source>
        <strain evidence="12 13">DSM 100556</strain>
    </source>
</reference>
<dbReference type="Proteomes" id="UP000295718">
    <property type="component" value="Unassembled WGS sequence"/>
</dbReference>
<dbReference type="OrthoDB" id="9813906at2"/>
<feature type="transmembrane region" description="Helical" evidence="11">
    <location>
        <begin position="185"/>
        <end position="204"/>
    </location>
</feature>
<feature type="transmembrane region" description="Helical" evidence="11">
    <location>
        <begin position="110"/>
        <end position="128"/>
    </location>
</feature>
<comment type="function">
    <text evidence="9">Part of the binding-protein-dependent transport system for D-xylose. Probably responsible for the translocation of the substrate across the membrane.</text>
</comment>
<evidence type="ECO:0000256" key="2">
    <source>
        <dbReference type="ARBA" id="ARBA00022448"/>
    </source>
</evidence>
<gene>
    <name evidence="12" type="ORF">EDD76_11966</name>
</gene>
<evidence type="ECO:0000256" key="6">
    <source>
        <dbReference type="ARBA" id="ARBA00022692"/>
    </source>
</evidence>
<dbReference type="GO" id="GO:0005886">
    <property type="term" value="C:plasma membrane"/>
    <property type="evidence" value="ECO:0007669"/>
    <property type="project" value="UniProtKB-SubCell"/>
</dbReference>
<accession>A0A4R1QNU5</accession>